<dbReference type="InterPro" id="IPR006073">
    <property type="entry name" value="GTP-bd"/>
</dbReference>
<dbReference type="InterPro" id="IPR023192">
    <property type="entry name" value="TGS-like_dom_sf"/>
</dbReference>
<dbReference type="CDD" id="cd04867">
    <property type="entry name" value="TGS_YchF_OLA1"/>
    <property type="match status" value="1"/>
</dbReference>
<keyword evidence="1" id="KW-0479">Metal-binding</keyword>
<feature type="domain" description="G" evidence="4">
    <location>
        <begin position="2"/>
        <end position="103"/>
    </location>
</feature>
<accession>A0A0W8G182</accession>
<reference evidence="6" key="1">
    <citation type="journal article" date="2015" name="Proc. Natl. Acad. Sci. U.S.A.">
        <title>Networks of energetic and metabolic interactions define dynamics in microbial communities.</title>
        <authorList>
            <person name="Embree M."/>
            <person name="Liu J.K."/>
            <person name="Al-Bassam M.M."/>
            <person name="Zengler K."/>
        </authorList>
    </citation>
    <scope>NUCLEOTIDE SEQUENCE</scope>
</reference>
<dbReference type="AlphaFoldDB" id="A0A0W8G182"/>
<keyword evidence="3" id="KW-0067">ATP-binding</keyword>
<dbReference type="InterPro" id="IPR012676">
    <property type="entry name" value="TGS-like"/>
</dbReference>
<dbReference type="SUPFAM" id="SSF81271">
    <property type="entry name" value="TGS-like"/>
    <property type="match status" value="1"/>
</dbReference>
<organism evidence="6">
    <name type="scientific">hydrocarbon metagenome</name>
    <dbReference type="NCBI Taxonomy" id="938273"/>
    <lineage>
        <taxon>unclassified sequences</taxon>
        <taxon>metagenomes</taxon>
        <taxon>ecological metagenomes</taxon>
    </lineage>
</organism>
<dbReference type="Gene3D" id="3.10.20.30">
    <property type="match status" value="1"/>
</dbReference>
<dbReference type="PRINTS" id="PR00326">
    <property type="entry name" value="GTP1OBG"/>
</dbReference>
<dbReference type="InterPro" id="IPR013029">
    <property type="entry name" value="YchF_C"/>
</dbReference>
<proteinExistence type="predicted"/>
<evidence type="ECO:0000259" key="5">
    <source>
        <dbReference type="Pfam" id="PF06071"/>
    </source>
</evidence>
<evidence type="ECO:0000259" key="4">
    <source>
        <dbReference type="Pfam" id="PF01926"/>
    </source>
</evidence>
<dbReference type="GO" id="GO:0016887">
    <property type="term" value="F:ATP hydrolysis activity"/>
    <property type="evidence" value="ECO:0007669"/>
    <property type="project" value="InterPro"/>
</dbReference>
<dbReference type="Pfam" id="PF06071">
    <property type="entry name" value="YchF-GTPase_C"/>
    <property type="match status" value="1"/>
</dbReference>
<evidence type="ECO:0000256" key="2">
    <source>
        <dbReference type="ARBA" id="ARBA00022741"/>
    </source>
</evidence>
<evidence type="ECO:0000256" key="1">
    <source>
        <dbReference type="ARBA" id="ARBA00022723"/>
    </source>
</evidence>
<keyword evidence="2" id="KW-0547">Nucleotide-binding</keyword>
<dbReference type="GO" id="GO:0046872">
    <property type="term" value="F:metal ion binding"/>
    <property type="evidence" value="ECO:0007669"/>
    <property type="project" value="UniProtKB-KW"/>
</dbReference>
<dbReference type="InterPro" id="IPR012675">
    <property type="entry name" value="Beta-grasp_dom_sf"/>
</dbReference>
<feature type="domain" description="YchF C-terminal" evidence="5">
    <location>
        <begin position="275"/>
        <end position="358"/>
    </location>
</feature>
<dbReference type="Gene3D" id="1.10.150.300">
    <property type="entry name" value="TGS-like domain"/>
    <property type="match status" value="1"/>
</dbReference>
<dbReference type="PIRSF" id="PIRSF006641">
    <property type="entry name" value="CHP00092"/>
    <property type="match status" value="1"/>
</dbReference>
<dbReference type="NCBIfam" id="TIGR00092">
    <property type="entry name" value="redox-regulated ATPase YchF"/>
    <property type="match status" value="1"/>
</dbReference>
<dbReference type="PANTHER" id="PTHR23305">
    <property type="entry name" value="OBG GTPASE FAMILY"/>
    <property type="match status" value="1"/>
</dbReference>
<dbReference type="Pfam" id="PF01926">
    <property type="entry name" value="MMR_HSR1"/>
    <property type="match status" value="1"/>
</dbReference>
<dbReference type="SUPFAM" id="SSF52540">
    <property type="entry name" value="P-loop containing nucleoside triphosphate hydrolases"/>
    <property type="match status" value="1"/>
</dbReference>
<comment type="caution">
    <text evidence="6">The sequence shown here is derived from an EMBL/GenBank/DDBJ whole genome shotgun (WGS) entry which is preliminary data.</text>
</comment>
<dbReference type="InterPro" id="IPR027417">
    <property type="entry name" value="P-loop_NTPase"/>
</dbReference>
<protein>
    <submittedName>
        <fullName evidence="6">Gtp-binding and nucleic acid-binding protein ychf</fullName>
    </submittedName>
</protein>
<evidence type="ECO:0000256" key="3">
    <source>
        <dbReference type="ARBA" id="ARBA00022840"/>
    </source>
</evidence>
<dbReference type="GO" id="GO:0005737">
    <property type="term" value="C:cytoplasm"/>
    <property type="evidence" value="ECO:0007669"/>
    <property type="project" value="TreeGrafter"/>
</dbReference>
<dbReference type="EMBL" id="LNQE01000407">
    <property type="protein sequence ID" value="KUG26777.1"/>
    <property type="molecule type" value="Genomic_DNA"/>
</dbReference>
<sequence length="358" mass="40966">MQIGLVGLQFSGKSTLYHTLAQTEMIPTGKDEAVIEVVKVPDERLDKLTGMFNPKKKVNATIEVFDIPGLQMQDDGKVKITNTFLNNVKNNDALFYVIRQFEEPSVPHPMNSIDVKRDVEFLETEFLLSDLSFLENRIGKIQKEVMKSKDDRLKRELPVIEKCLKHVEQELPLRTLVLDENERKLLSGYQLLTLKSLAIAINCDEGSIKKVDQIVNEVKESLSDKSVAVIPFFAKIEYELSQMEDDDRASFMEDYGIKESALSKILRTSYEILGLQSFFTVGEDECRAWTIKKNYTAQDSAGVIHTDFYNKFIRAEVVSYDDYIEHGSFAKCKEAGVWRLEGKEYIVKDGDILNIRHN</sequence>
<dbReference type="Gene3D" id="3.40.50.300">
    <property type="entry name" value="P-loop containing nucleotide triphosphate hydrolases"/>
    <property type="match status" value="1"/>
</dbReference>
<dbReference type="PANTHER" id="PTHR23305:SF18">
    <property type="entry name" value="OBG-TYPE G DOMAIN-CONTAINING PROTEIN"/>
    <property type="match status" value="1"/>
</dbReference>
<name>A0A0W8G182_9ZZZZ</name>
<evidence type="ECO:0000313" key="6">
    <source>
        <dbReference type="EMBL" id="KUG26777.1"/>
    </source>
</evidence>
<dbReference type="GO" id="GO:0005524">
    <property type="term" value="F:ATP binding"/>
    <property type="evidence" value="ECO:0007669"/>
    <property type="project" value="UniProtKB-KW"/>
</dbReference>
<gene>
    <name evidence="6" type="ORF">ASZ90_003381</name>
</gene>
<dbReference type="InterPro" id="IPR004396">
    <property type="entry name" value="ATPase_YchF/OLA1"/>
</dbReference>
<dbReference type="FunFam" id="3.10.20.30:FF:000001">
    <property type="entry name" value="Ribosome-binding ATPase YchF"/>
    <property type="match status" value="1"/>
</dbReference>
<dbReference type="GO" id="GO:0005525">
    <property type="term" value="F:GTP binding"/>
    <property type="evidence" value="ECO:0007669"/>
    <property type="project" value="InterPro"/>
</dbReference>